<keyword evidence="2" id="KW-1133">Transmembrane helix</keyword>
<feature type="region of interest" description="Disordered" evidence="1">
    <location>
        <begin position="440"/>
        <end position="518"/>
    </location>
</feature>
<evidence type="ECO:0000256" key="2">
    <source>
        <dbReference type="SAM" id="Phobius"/>
    </source>
</evidence>
<dbReference type="EMBL" id="VICG01000003">
    <property type="protein sequence ID" value="KAA8574164.1"/>
    <property type="molecule type" value="Genomic_DNA"/>
</dbReference>
<feature type="compositionally biased region" description="Basic and acidic residues" evidence="1">
    <location>
        <begin position="498"/>
        <end position="518"/>
    </location>
</feature>
<accession>A0A5M9JX79</accession>
<evidence type="ECO:0000256" key="1">
    <source>
        <dbReference type="SAM" id="MobiDB-lite"/>
    </source>
</evidence>
<dbReference type="Proteomes" id="UP000322873">
    <property type="component" value="Unassembled WGS sequence"/>
</dbReference>
<keyword evidence="4" id="KW-1185">Reference proteome</keyword>
<dbReference type="AlphaFoldDB" id="A0A5M9JX79"/>
<gene>
    <name evidence="3" type="ORF">EYC84_005679</name>
</gene>
<name>A0A5M9JX79_MONFR</name>
<dbReference type="VEuPathDB" id="FungiDB:MFRU_001g00550"/>
<keyword evidence="2" id="KW-0812">Transmembrane</keyword>
<sequence>MAAAPREGQAWFLKSSLKSPGYDGSKSEDFYQWMLLEVVYNDTEDEAYAVAPPLKYPNHPRTGEQHFYGDAFSTGYGRYQYMTAMYGPSAEDIKRTFRIQSQISRGQLKRQTGSAAVCYVAVPMPTTKERFIWIDLTYPIRAFYIPSAFTAHPQYKGHAIFSRLVVRGRKGLPTAYTIKGLVSRDIAACQKVIDDWNAVQPHNFKWRKQRNRIASAQKKVLARIKETGPEGPALKEPGLTPGYLKPDGKPPSQMYAKVSYDNEAIGDDTWGWGLRPQWTVRIDVFTLACQLLIPYSRRTDEYRDPYICFALFDRRVVQQSKILADIDMARAIDLAQAQSREEGVRLQYVKDEPDDKFIKDLIVGFIAVGLGFIPVVGPLVAFAWSVGYEVLTDTDKFTKAAGIGGKAPAFTQAAVDSREKMLPMIKMAAKSVFKLHQEEGDKTSIRVDTEGDSKADDNSQQESKKAEGGEEPQQQPEDNKGNDETPQPPTQTRSASENGRDDLKNNEDTQPQREERQS</sequence>
<comment type="caution">
    <text evidence="3">The sequence shown here is derived from an EMBL/GenBank/DDBJ whole genome shotgun (WGS) entry which is preliminary data.</text>
</comment>
<protein>
    <submittedName>
        <fullName evidence="3">Uncharacterized protein</fullName>
    </submittedName>
</protein>
<feature type="transmembrane region" description="Helical" evidence="2">
    <location>
        <begin position="361"/>
        <end position="386"/>
    </location>
</feature>
<proteinExistence type="predicted"/>
<evidence type="ECO:0000313" key="3">
    <source>
        <dbReference type="EMBL" id="KAA8574164.1"/>
    </source>
</evidence>
<evidence type="ECO:0000313" key="4">
    <source>
        <dbReference type="Proteomes" id="UP000322873"/>
    </source>
</evidence>
<organism evidence="3 4">
    <name type="scientific">Monilinia fructicola</name>
    <name type="common">Brown rot fungus</name>
    <name type="synonym">Ciboria fructicola</name>
    <dbReference type="NCBI Taxonomy" id="38448"/>
    <lineage>
        <taxon>Eukaryota</taxon>
        <taxon>Fungi</taxon>
        <taxon>Dikarya</taxon>
        <taxon>Ascomycota</taxon>
        <taxon>Pezizomycotina</taxon>
        <taxon>Leotiomycetes</taxon>
        <taxon>Helotiales</taxon>
        <taxon>Sclerotiniaceae</taxon>
        <taxon>Monilinia</taxon>
    </lineage>
</organism>
<keyword evidence="2" id="KW-0472">Membrane</keyword>
<feature type="compositionally biased region" description="Basic and acidic residues" evidence="1">
    <location>
        <begin position="440"/>
        <end position="468"/>
    </location>
</feature>
<reference evidence="3 4" key="1">
    <citation type="submission" date="2019-06" db="EMBL/GenBank/DDBJ databases">
        <title>Genome Sequence of the Brown Rot Fungal Pathogen Monilinia fructicola.</title>
        <authorList>
            <person name="De Miccolis Angelini R.M."/>
            <person name="Landi L."/>
            <person name="Abate D."/>
            <person name="Pollastro S."/>
            <person name="Romanazzi G."/>
            <person name="Faretra F."/>
        </authorList>
    </citation>
    <scope>NUCLEOTIDE SEQUENCE [LARGE SCALE GENOMIC DNA]</scope>
    <source>
        <strain evidence="3 4">Mfrc123</strain>
    </source>
</reference>